<dbReference type="Proteomes" id="UP000002071">
    <property type="component" value="Chromosome"/>
</dbReference>
<dbReference type="EMBL" id="CP001687">
    <property type="protein sequence ID" value="ACV10788.1"/>
    <property type="molecule type" value="Genomic_DNA"/>
</dbReference>
<dbReference type="KEGG" id="hut:Huta_0601"/>
<feature type="compositionally biased region" description="Low complexity" evidence="1">
    <location>
        <begin position="74"/>
        <end position="91"/>
    </location>
</feature>
<feature type="compositionally biased region" description="Low complexity" evidence="1">
    <location>
        <begin position="49"/>
        <end position="64"/>
    </location>
</feature>
<organism evidence="2 3">
    <name type="scientific">Halorhabdus utahensis (strain DSM 12940 / JCM 11049 / AX-2)</name>
    <dbReference type="NCBI Taxonomy" id="519442"/>
    <lineage>
        <taxon>Archaea</taxon>
        <taxon>Methanobacteriati</taxon>
        <taxon>Methanobacteriota</taxon>
        <taxon>Stenosarchaea group</taxon>
        <taxon>Halobacteria</taxon>
        <taxon>Halobacteriales</taxon>
        <taxon>Haloarculaceae</taxon>
        <taxon>Halorhabdus</taxon>
    </lineage>
</organism>
<sequence>MTGMTRGLRIVAVVVVLLIAGCQAPVIGPDATETDLPDSTQTDADVETTEPVPTDETTPTSTDVAETETEKTTTEQWETTTTTATETTESTASNGTDGTNSIAVEGGNLTLSADQVFADVKDVMAADVTPPRQVTVFENESEMTATLGGGATGVSRFNRILGLQPGEGLNGTEFERMENGLTFNTGFIYIVQSPDGDPASTEWVLAHEFGHYVNLRLDRVTTLQSNLGRTTDESYVVRAVREGATVLTTDAYLARHGNRTEPTAPLYDQLLAAVSPGEIDRYGFSQYAFGHRYVADRIDDPADLDSVFENPPQTSEQVIHGYAPDTEPPAELNVTVNASGAWRSGGSDRLGEAFVRYALENGVAPDRAAEAAAGWGVDRLHYLRPTTGGDSSYAWTFRWDDAANATEFERTMRDSLKERGDRTENAWSLGNATATLHSPTDRTTVLLLGNESLVDNTAVTSPDSGQIRIELPKADD</sequence>
<accession>C7NSX7</accession>
<keyword evidence="3" id="KW-1185">Reference proteome</keyword>
<dbReference type="STRING" id="519442.Huta_0601"/>
<dbReference type="eggNOG" id="arCOG02980">
    <property type="taxonomic scope" value="Archaea"/>
</dbReference>
<evidence type="ECO:0000256" key="1">
    <source>
        <dbReference type="SAM" id="MobiDB-lite"/>
    </source>
</evidence>
<evidence type="ECO:0000313" key="2">
    <source>
        <dbReference type="EMBL" id="ACV10788.1"/>
    </source>
</evidence>
<dbReference type="PROSITE" id="PS51257">
    <property type="entry name" value="PROKAR_LIPOPROTEIN"/>
    <property type="match status" value="1"/>
</dbReference>
<protein>
    <recommendedName>
        <fullName evidence="4">Lipoprotein</fullName>
    </recommendedName>
</protein>
<reference evidence="2 3" key="1">
    <citation type="journal article" date="2009" name="Stand. Genomic Sci.">
        <title>Complete genome sequence of Halorhabdus utahensis type strain (AX-2).</title>
        <authorList>
            <person name="Anderson I."/>
            <person name="Tindall B.J."/>
            <person name="Pomrenke H."/>
            <person name="Goker M."/>
            <person name="Lapidus A."/>
            <person name="Nolan M."/>
            <person name="Copeland A."/>
            <person name="Glavina Del Rio T."/>
            <person name="Chen F."/>
            <person name="Tice H."/>
            <person name="Cheng J.F."/>
            <person name="Lucas S."/>
            <person name="Chertkov O."/>
            <person name="Bruce D."/>
            <person name="Brettin T."/>
            <person name="Detter J.C."/>
            <person name="Han C."/>
            <person name="Goodwin L."/>
            <person name="Land M."/>
            <person name="Hauser L."/>
            <person name="Chang Y.J."/>
            <person name="Jeffries C.D."/>
            <person name="Pitluck S."/>
            <person name="Pati A."/>
            <person name="Mavromatis K."/>
            <person name="Ivanova N."/>
            <person name="Ovchinnikova G."/>
            <person name="Chen A."/>
            <person name="Palaniappan K."/>
            <person name="Chain P."/>
            <person name="Rohde M."/>
            <person name="Bristow J."/>
            <person name="Eisen J.A."/>
            <person name="Markowitz V."/>
            <person name="Hugenholtz P."/>
            <person name="Kyrpides N.C."/>
            <person name="Klenk H.P."/>
        </authorList>
    </citation>
    <scope>NUCLEOTIDE SEQUENCE [LARGE SCALE GENOMIC DNA]</scope>
    <source>
        <strain evidence="3">DSM 12940 / JCM 11049 / AX-2</strain>
    </source>
</reference>
<gene>
    <name evidence="2" type="ordered locus">Huta_0601</name>
</gene>
<feature type="region of interest" description="Disordered" evidence="1">
    <location>
        <begin position="27"/>
        <end position="100"/>
    </location>
</feature>
<dbReference type="HOGENOM" id="CLU_580893_0_0_2"/>
<dbReference type="AlphaFoldDB" id="C7NSX7"/>
<evidence type="ECO:0000313" key="3">
    <source>
        <dbReference type="Proteomes" id="UP000002071"/>
    </source>
</evidence>
<name>C7NSX7_HALUD</name>
<evidence type="ECO:0008006" key="4">
    <source>
        <dbReference type="Google" id="ProtNLM"/>
    </source>
</evidence>
<proteinExistence type="predicted"/>